<dbReference type="AlphaFoldDB" id="A0A6S7GZU0"/>
<organism evidence="1 2">
    <name type="scientific">Paramuricea clavata</name>
    <name type="common">Red gorgonian</name>
    <name type="synonym">Violescent sea-whip</name>
    <dbReference type="NCBI Taxonomy" id="317549"/>
    <lineage>
        <taxon>Eukaryota</taxon>
        <taxon>Metazoa</taxon>
        <taxon>Cnidaria</taxon>
        <taxon>Anthozoa</taxon>
        <taxon>Octocorallia</taxon>
        <taxon>Malacalcyonacea</taxon>
        <taxon>Plexauridae</taxon>
        <taxon>Paramuricea</taxon>
    </lineage>
</organism>
<dbReference type="FunFam" id="3.30.420.10:FF:000063">
    <property type="entry name" value="Retrovirus-related Pol polyprotein from transposon 297-like Protein"/>
    <property type="match status" value="1"/>
</dbReference>
<dbReference type="PANTHER" id="PTHR37984:SF11">
    <property type="entry name" value="INTEGRASE CATALYTIC DOMAIN-CONTAINING PROTEIN"/>
    <property type="match status" value="1"/>
</dbReference>
<accession>A0A6S7GZU0</accession>
<sequence>MASPNAAVPVPSAIPTRIVKPCRCVISRQPTETCEWSANTADKYINFIESHAVPESMALEEIAAETSTDSELQGVIKTVQTGHWYEKMIQTAVSNYQAPQPKAPLIMTDMPSKPWSVVYADFCGPFLTGETVLVVIDGYSRHVEVEIMKSTTTTAVVSRLKKVFARHDYPDELTSDNGPPFNAADFDAFLNQNGVRHRKITPYWAQANAEAGRFMRTLEKAARAAHIEGRRWQDELDTFLLNYRPTPHCTTGISPAELLFNRKIRNKLPSVDRLDPMPSDIEDSHEKAINNDPKRKEKMKKYADKRNHAKNINLQIGDYVLVRQQ</sequence>
<evidence type="ECO:0000313" key="1">
    <source>
        <dbReference type="EMBL" id="CAB3995909.1"/>
    </source>
</evidence>
<evidence type="ECO:0000313" key="2">
    <source>
        <dbReference type="Proteomes" id="UP001152795"/>
    </source>
</evidence>
<dbReference type="SUPFAM" id="SSF53098">
    <property type="entry name" value="Ribonuclease H-like"/>
    <property type="match status" value="1"/>
</dbReference>
<dbReference type="PANTHER" id="PTHR37984">
    <property type="entry name" value="PROTEIN CBG26694"/>
    <property type="match status" value="1"/>
</dbReference>
<dbReference type="GO" id="GO:0003676">
    <property type="term" value="F:nucleic acid binding"/>
    <property type="evidence" value="ECO:0007669"/>
    <property type="project" value="InterPro"/>
</dbReference>
<reference evidence="1" key="1">
    <citation type="submission" date="2020-04" db="EMBL/GenBank/DDBJ databases">
        <authorList>
            <person name="Alioto T."/>
            <person name="Alioto T."/>
            <person name="Gomez Garrido J."/>
        </authorList>
    </citation>
    <scope>NUCLEOTIDE SEQUENCE</scope>
    <source>
        <strain evidence="1">A484AB</strain>
    </source>
</reference>
<gene>
    <name evidence="1" type="ORF">PACLA_8A046158</name>
</gene>
<dbReference type="InterPro" id="IPR050951">
    <property type="entry name" value="Retrovirus_Pol_polyprotein"/>
</dbReference>
<dbReference type="InterPro" id="IPR001584">
    <property type="entry name" value="Integrase_cat-core"/>
</dbReference>
<dbReference type="InterPro" id="IPR036397">
    <property type="entry name" value="RNaseH_sf"/>
</dbReference>
<name>A0A6S7GZU0_PARCT</name>
<dbReference type="OrthoDB" id="775972at2759"/>
<dbReference type="InterPro" id="IPR012337">
    <property type="entry name" value="RNaseH-like_sf"/>
</dbReference>
<keyword evidence="2" id="KW-1185">Reference proteome</keyword>
<dbReference type="EMBL" id="CACRXK020002759">
    <property type="protein sequence ID" value="CAB3995909.1"/>
    <property type="molecule type" value="Genomic_DNA"/>
</dbReference>
<proteinExistence type="predicted"/>
<protein>
    <submittedName>
        <fullName evidence="1">PREDICTED: uncharacterized protein K02A2.6-like</fullName>
    </submittedName>
</protein>
<comment type="caution">
    <text evidence="1">The sequence shown here is derived from an EMBL/GenBank/DDBJ whole genome shotgun (WGS) entry which is preliminary data.</text>
</comment>
<dbReference type="Proteomes" id="UP001152795">
    <property type="component" value="Unassembled WGS sequence"/>
</dbReference>
<dbReference type="PROSITE" id="PS50994">
    <property type="entry name" value="INTEGRASE"/>
    <property type="match status" value="1"/>
</dbReference>
<dbReference type="Gene3D" id="3.30.420.10">
    <property type="entry name" value="Ribonuclease H-like superfamily/Ribonuclease H"/>
    <property type="match status" value="1"/>
</dbReference>
<dbReference type="GO" id="GO:0015074">
    <property type="term" value="P:DNA integration"/>
    <property type="evidence" value="ECO:0007669"/>
    <property type="project" value="InterPro"/>
</dbReference>
<dbReference type="Pfam" id="PF00665">
    <property type="entry name" value="rve"/>
    <property type="match status" value="1"/>
</dbReference>